<evidence type="ECO:0000256" key="1">
    <source>
        <dbReference type="SAM" id="MobiDB-lite"/>
    </source>
</evidence>
<dbReference type="AlphaFoldDB" id="A0AAN6RN14"/>
<feature type="transmembrane region" description="Helical" evidence="2">
    <location>
        <begin position="225"/>
        <end position="246"/>
    </location>
</feature>
<organism evidence="3 4">
    <name type="scientific">Staphylotrichum tortipilum</name>
    <dbReference type="NCBI Taxonomy" id="2831512"/>
    <lineage>
        <taxon>Eukaryota</taxon>
        <taxon>Fungi</taxon>
        <taxon>Dikarya</taxon>
        <taxon>Ascomycota</taxon>
        <taxon>Pezizomycotina</taxon>
        <taxon>Sordariomycetes</taxon>
        <taxon>Sordariomycetidae</taxon>
        <taxon>Sordariales</taxon>
        <taxon>Chaetomiaceae</taxon>
        <taxon>Staphylotrichum</taxon>
    </lineage>
</organism>
<dbReference type="Proteomes" id="UP001303889">
    <property type="component" value="Unassembled WGS sequence"/>
</dbReference>
<proteinExistence type="predicted"/>
<evidence type="ECO:0000313" key="4">
    <source>
        <dbReference type="Proteomes" id="UP001303889"/>
    </source>
</evidence>
<keyword evidence="2" id="KW-0472">Membrane</keyword>
<evidence type="ECO:0000256" key="2">
    <source>
        <dbReference type="SAM" id="Phobius"/>
    </source>
</evidence>
<feature type="region of interest" description="Disordered" evidence="1">
    <location>
        <begin position="266"/>
        <end position="287"/>
    </location>
</feature>
<feature type="compositionally biased region" description="Low complexity" evidence="1">
    <location>
        <begin position="158"/>
        <end position="168"/>
    </location>
</feature>
<feature type="non-terminal residue" evidence="3">
    <location>
        <position position="447"/>
    </location>
</feature>
<feature type="compositionally biased region" description="Low complexity" evidence="1">
    <location>
        <begin position="201"/>
        <end position="220"/>
    </location>
</feature>
<gene>
    <name evidence="3" type="ORF">C8A05DRAFT_39872</name>
</gene>
<feature type="compositionally biased region" description="Low complexity" evidence="1">
    <location>
        <begin position="176"/>
        <end position="187"/>
    </location>
</feature>
<evidence type="ECO:0000313" key="3">
    <source>
        <dbReference type="EMBL" id="KAK3896584.1"/>
    </source>
</evidence>
<comment type="caution">
    <text evidence="3">The sequence shown here is derived from an EMBL/GenBank/DDBJ whole genome shotgun (WGS) entry which is preliminary data.</text>
</comment>
<keyword evidence="2" id="KW-0812">Transmembrane</keyword>
<dbReference type="EMBL" id="MU856522">
    <property type="protein sequence ID" value="KAK3896584.1"/>
    <property type="molecule type" value="Genomic_DNA"/>
</dbReference>
<feature type="region of interest" description="Disordered" evidence="1">
    <location>
        <begin position="158"/>
        <end position="220"/>
    </location>
</feature>
<keyword evidence="4" id="KW-1185">Reference proteome</keyword>
<feature type="region of interest" description="Disordered" evidence="1">
    <location>
        <begin position="307"/>
        <end position="343"/>
    </location>
</feature>
<accession>A0AAN6RN14</accession>
<feature type="compositionally biased region" description="Polar residues" evidence="1">
    <location>
        <begin position="371"/>
        <end position="383"/>
    </location>
</feature>
<reference evidence="3" key="1">
    <citation type="journal article" date="2023" name="Mol. Phylogenet. Evol.">
        <title>Genome-scale phylogeny and comparative genomics of the fungal order Sordariales.</title>
        <authorList>
            <person name="Hensen N."/>
            <person name="Bonometti L."/>
            <person name="Westerberg I."/>
            <person name="Brannstrom I.O."/>
            <person name="Guillou S."/>
            <person name="Cros-Aarteil S."/>
            <person name="Calhoun S."/>
            <person name="Haridas S."/>
            <person name="Kuo A."/>
            <person name="Mondo S."/>
            <person name="Pangilinan J."/>
            <person name="Riley R."/>
            <person name="LaButti K."/>
            <person name="Andreopoulos B."/>
            <person name="Lipzen A."/>
            <person name="Chen C."/>
            <person name="Yan M."/>
            <person name="Daum C."/>
            <person name="Ng V."/>
            <person name="Clum A."/>
            <person name="Steindorff A."/>
            <person name="Ohm R.A."/>
            <person name="Martin F."/>
            <person name="Silar P."/>
            <person name="Natvig D.O."/>
            <person name="Lalanne C."/>
            <person name="Gautier V."/>
            <person name="Ament-Velasquez S.L."/>
            <person name="Kruys A."/>
            <person name="Hutchinson M.I."/>
            <person name="Powell A.J."/>
            <person name="Barry K."/>
            <person name="Miller A.N."/>
            <person name="Grigoriev I.V."/>
            <person name="Debuchy R."/>
            <person name="Gladieux P."/>
            <person name="Hiltunen Thoren M."/>
            <person name="Johannesson H."/>
        </authorList>
    </citation>
    <scope>NUCLEOTIDE SEQUENCE</scope>
    <source>
        <strain evidence="3">CBS 103.79</strain>
    </source>
</reference>
<keyword evidence="2" id="KW-1133">Transmembrane helix</keyword>
<name>A0AAN6RN14_9PEZI</name>
<feature type="region of interest" description="Disordered" evidence="1">
    <location>
        <begin position="371"/>
        <end position="435"/>
    </location>
</feature>
<sequence>MKEKHRRATLAGDSPACGESCFVDAAAVEQGRWREDASECLRNCRAQFLRGVDSGWTDGAGWAGGCKRLNDNRGNATAAQVTFWPLYWCDVVFCGVGVDRGGGLGQDPNVDLVINTCQNIGYYSIIDPGPPPSGFECRTETSTTAGCSATGIQASAATAGTQSTASQTMPTSSDHTTATATPARPSPGDAGSNHQSAPPVATETGGPTAAASTTSGSSLTGQGKAAVAVCSVLALIIIICFALLWLRRRNRRRAAFHRTLRSRRGLSHEMGPAGSPTPLISPAGSAVGNRSILTPPLRLRDRKFLPSILQPGSRSPSPPLTPLTPAYSPQGGGGGAGAVFPSSPICSPTTSKLIPRHERSVSSRAYAGYPLSQQQHSRAPSTLSLPIPVPGGSGSPWPGAPTPDGGGGTTNRASSVYTGTGTGTGTGTSTAHSSLRHEIPIAIPYFT</sequence>
<protein>
    <submittedName>
        <fullName evidence="3">Uncharacterized protein</fullName>
    </submittedName>
</protein>
<reference evidence="3" key="2">
    <citation type="submission" date="2023-05" db="EMBL/GenBank/DDBJ databases">
        <authorList>
            <consortium name="Lawrence Berkeley National Laboratory"/>
            <person name="Steindorff A."/>
            <person name="Hensen N."/>
            <person name="Bonometti L."/>
            <person name="Westerberg I."/>
            <person name="Brannstrom I.O."/>
            <person name="Guillou S."/>
            <person name="Cros-Aarteil S."/>
            <person name="Calhoun S."/>
            <person name="Haridas S."/>
            <person name="Kuo A."/>
            <person name="Mondo S."/>
            <person name="Pangilinan J."/>
            <person name="Riley R."/>
            <person name="Labutti K."/>
            <person name="Andreopoulos B."/>
            <person name="Lipzen A."/>
            <person name="Chen C."/>
            <person name="Yanf M."/>
            <person name="Daum C."/>
            <person name="Ng V."/>
            <person name="Clum A."/>
            <person name="Ohm R."/>
            <person name="Martin F."/>
            <person name="Silar P."/>
            <person name="Natvig D."/>
            <person name="Lalanne C."/>
            <person name="Gautier V."/>
            <person name="Ament-Velasquez S.L."/>
            <person name="Kruys A."/>
            <person name="Hutchinson M.I."/>
            <person name="Powell A.J."/>
            <person name="Barry K."/>
            <person name="Miller A.N."/>
            <person name="Grigoriev I.V."/>
            <person name="Debuchy R."/>
            <person name="Gladieux P."/>
            <person name="Thoren M.H."/>
            <person name="Johannesson H."/>
        </authorList>
    </citation>
    <scope>NUCLEOTIDE SEQUENCE</scope>
    <source>
        <strain evidence="3">CBS 103.79</strain>
    </source>
</reference>